<dbReference type="HAMAP" id="MF_04029">
    <property type="entry name" value="HSV_KITH"/>
    <property type="match status" value="1"/>
</dbReference>
<dbReference type="GO" id="GO:0006230">
    <property type="term" value="P:TMP biosynthetic process"/>
    <property type="evidence" value="ECO:0007669"/>
    <property type="project" value="InterPro"/>
</dbReference>
<dbReference type="InterPro" id="IPR013672">
    <property type="entry name" value="Herpes_TK_C"/>
</dbReference>
<proteinExistence type="inferred from homology"/>
<evidence type="ECO:0000259" key="8">
    <source>
        <dbReference type="Pfam" id="PF08465"/>
    </source>
</evidence>
<dbReference type="SUPFAM" id="SSF52540">
    <property type="entry name" value="P-loop containing nucleoside triphosphate hydrolases"/>
    <property type="match status" value="1"/>
</dbReference>
<keyword evidence="3" id="KW-0808">Transferase</keyword>
<dbReference type="EMBL" id="MN545487">
    <property type="protein sequence ID" value="QRE02505.1"/>
    <property type="molecule type" value="Genomic_DNA"/>
</dbReference>
<protein>
    <submittedName>
        <fullName evidence="9">Thymidine kinase</fullName>
    </submittedName>
</protein>
<dbReference type="GO" id="GO:0004797">
    <property type="term" value="F:thymidine kinase activity"/>
    <property type="evidence" value="ECO:0007669"/>
    <property type="project" value="InterPro"/>
</dbReference>
<name>A0A889IW56_9GAMA</name>
<reference evidence="9" key="1">
    <citation type="submission" date="2019-10" db="EMBL/GenBank/DDBJ databases">
        <title>Otarine herpesvirus 4 in Northern fur seal genital swab.</title>
        <authorList>
            <person name="Deming A.C."/>
            <person name="Wellehan J.F.X."/>
            <person name="Gulland F.M.D."/>
        </authorList>
    </citation>
    <scope>NUCLEOTIDE SEQUENCE</scope>
    <source>
        <strain evidence="9">Cu11-001</strain>
    </source>
</reference>
<evidence type="ECO:0000256" key="5">
    <source>
        <dbReference type="ARBA" id="ARBA00022777"/>
    </source>
</evidence>
<dbReference type="GO" id="GO:0005524">
    <property type="term" value="F:ATP binding"/>
    <property type="evidence" value="ECO:0007669"/>
    <property type="project" value="UniProtKB-KW"/>
</dbReference>
<evidence type="ECO:0000256" key="2">
    <source>
        <dbReference type="ARBA" id="ARBA00022634"/>
    </source>
</evidence>
<keyword evidence="4" id="KW-0547">Nucleotide-binding</keyword>
<evidence type="ECO:0000256" key="3">
    <source>
        <dbReference type="ARBA" id="ARBA00022679"/>
    </source>
</evidence>
<evidence type="ECO:0000256" key="1">
    <source>
        <dbReference type="ARBA" id="ARBA00022518"/>
    </source>
</evidence>
<evidence type="ECO:0000256" key="7">
    <source>
        <dbReference type="SAM" id="MobiDB-lite"/>
    </source>
</evidence>
<dbReference type="InterPro" id="IPR027417">
    <property type="entry name" value="P-loop_NTPase"/>
</dbReference>
<dbReference type="Gene3D" id="3.40.50.300">
    <property type="entry name" value="P-loop containing nucleotide triphosphate hydrolases"/>
    <property type="match status" value="1"/>
</dbReference>
<keyword evidence="6" id="KW-0067">ATP-binding</keyword>
<keyword evidence="2" id="KW-0237">DNA synthesis</keyword>
<feature type="compositionally biased region" description="Basic and acidic residues" evidence="7">
    <location>
        <begin position="61"/>
        <end position="70"/>
    </location>
</feature>
<dbReference type="GO" id="GO:0071897">
    <property type="term" value="P:DNA biosynthetic process"/>
    <property type="evidence" value="ECO:0007669"/>
    <property type="project" value="UniProtKB-KW"/>
</dbReference>
<gene>
    <name evidence="9" type="primary">ORF21</name>
</gene>
<feature type="region of interest" description="Disordered" evidence="7">
    <location>
        <begin position="28"/>
        <end position="70"/>
    </location>
</feature>
<dbReference type="InterPro" id="IPR001889">
    <property type="entry name" value="Herpes_TK"/>
</dbReference>
<evidence type="ECO:0000256" key="6">
    <source>
        <dbReference type="ARBA" id="ARBA00022840"/>
    </source>
</evidence>
<evidence type="ECO:0000256" key="4">
    <source>
        <dbReference type="ARBA" id="ARBA00022741"/>
    </source>
</evidence>
<sequence length="622" mass="69179">MISLSFAYTFHVLCRYVFLRSTMGDQSIDRNEHQHSSSSSESDGHMRHSTVNRRHVQNSHRTLDDPRFGLPHRTERSLVKTNQQHCLFGSCERLVRDRNLPSANTVQRLEQISCGQQSNRNGGVNCERLYSRAVVAAEAPVITADESGINSDDTSTNYVETIGDPSDCDYGCSNENATGAGVHAMSRAASNTSYVPFDSAVKASGAIATKEFMERDAANKQQSTCSDSEAQYSTSTCGWTLRGTVMRDATWNLGRSIATTLKIDKHGFCGDRSHVPQTEPCVATVPCGLLDSPPLPRHRRACVLYLEGGIGVGKTAMIMHLCRSADSNTVLTFEEPIEFWTSVYSNVMVRMSTTSRHLRGNDPVKSAVAVSCQLKFAAPLIAISRYVNGVRQLGERAYGIAPLDAWVLHDRHPLSPLIAFPLVLLKRGILNAEDFVNLLSMFEAHEGDNVVLIMLDVDENLRRIHRRGRRDEKTINRDYVTDVSNAFEAVYYAWLLLRHFDPRDVIRVCVGTLCMDELCVEREHSIGASVAQLLFDRSLFATLAGVIAPVNRNAMLVQICLQFARELAKLQIIRLNGDQYHNNLTAAWAHIYRQIMCTAAIKTHYVDWAALSAATCELGYGD</sequence>
<dbReference type="Pfam" id="PF00693">
    <property type="entry name" value="Herpes_TK"/>
    <property type="match status" value="1"/>
</dbReference>
<evidence type="ECO:0000313" key="9">
    <source>
        <dbReference type="EMBL" id="QRE02505.1"/>
    </source>
</evidence>
<dbReference type="Pfam" id="PF08465">
    <property type="entry name" value="Herpes_TK_C"/>
    <property type="match status" value="1"/>
</dbReference>
<feature type="domain" description="Herpesvirus thymidine kinase C-terminal" evidence="8">
    <location>
        <begin position="587"/>
        <end position="611"/>
    </location>
</feature>
<keyword evidence="5 9" id="KW-0418">Kinase</keyword>
<accession>A0A889IW56</accession>
<organism evidence="9">
    <name type="scientific">Otarine gammaherpesvirus 4</name>
    <dbReference type="NCBI Taxonomy" id="2801541"/>
    <lineage>
        <taxon>Viruses</taxon>
        <taxon>Duplodnaviria</taxon>
        <taxon>Heunggongvirae</taxon>
        <taxon>Peploviricota</taxon>
        <taxon>Herviviricetes</taxon>
        <taxon>Herpesvirales</taxon>
        <taxon>Orthoherpesviridae</taxon>
        <taxon>Gammaherpesvirinae</taxon>
    </lineage>
</organism>
<feature type="compositionally biased region" description="Basic residues" evidence="7">
    <location>
        <begin position="47"/>
        <end position="58"/>
    </location>
</feature>
<keyword evidence="1" id="KW-0244">Early protein</keyword>